<dbReference type="OrthoDB" id="1925346at2759"/>
<evidence type="ECO:0000313" key="3">
    <source>
        <dbReference type="Proteomes" id="UP000244005"/>
    </source>
</evidence>
<organism evidence="2 3">
    <name type="scientific">Marchantia polymorpha</name>
    <name type="common">Common liverwort</name>
    <name type="synonym">Marchantia aquatica</name>
    <dbReference type="NCBI Taxonomy" id="3197"/>
    <lineage>
        <taxon>Eukaryota</taxon>
        <taxon>Viridiplantae</taxon>
        <taxon>Streptophyta</taxon>
        <taxon>Embryophyta</taxon>
        <taxon>Marchantiophyta</taxon>
        <taxon>Marchantiopsida</taxon>
        <taxon>Marchantiidae</taxon>
        <taxon>Marchantiales</taxon>
        <taxon>Marchantiaceae</taxon>
        <taxon>Marchantia</taxon>
    </lineage>
</organism>
<feature type="region of interest" description="Disordered" evidence="1">
    <location>
        <begin position="550"/>
        <end position="605"/>
    </location>
</feature>
<dbReference type="Gramene" id="Mp6g13710.4">
    <property type="protein sequence ID" value="Mp6g13710.4.cds"/>
    <property type="gene ID" value="Mp6g13710"/>
</dbReference>
<gene>
    <name evidence="2" type="ORF">MARPO_0047s0022</name>
</gene>
<evidence type="ECO:0000313" key="2">
    <source>
        <dbReference type="EMBL" id="PTQ39032.1"/>
    </source>
</evidence>
<sequence length="605" mass="66687">MGAGASAPRSRESGPSKPASRGSGPSVPSASSRGSGTGVSGSHGVRRSKSWAVVTSRLGDRSLSSSFKVQLQCALHEFGTQRGCRSENYLQQRGFGALVGIHSNWIGHFILAAARPTNRILDEHHLIYQLHSQHIGAVINLQEPDEHFGCGEGLAPGSAFSYNPERFMENHGRTGVVIGCYFVYSGAYEDPTEAIQAIRTFRHGTFKRAYQTQMVKDFEAFLMKLRVNFVSPDKIVKRVGDVPGYPNIIEHMSRQKKALHGLERRALLYVPKIIDWITRELIRRTDFNRQKREKIAASFMLAFITPKSKIDIAKAQEKVNVADWGGVEELEVSTLCHLLLGWLRQLQEPIVPDNIATTALGRGDIESAIEELEKADKISFATIQILACFIFQIVPVKPKLIRQLYSALANVLLVSSSLQNTTKLEEIVPEDETIPAAAADKSKVISPNTSRRHSVSKMNNVYTKYKPTLLEIEYGLLLEASARFWIKLGKAKQANSGAKGKSKASTSTPAASSSLPANKEKKPIFSQPWFRDRASLLFEEYNPVAEAIQHQKDLETNDDASPSTASSKTASFVEPTAPTPPRNPSPPKSPRSPRQKPHLSLLGTT</sequence>
<dbReference type="SUPFAM" id="SSF52799">
    <property type="entry name" value="(Phosphotyrosine protein) phosphatases II"/>
    <property type="match status" value="1"/>
</dbReference>
<feature type="compositionally biased region" description="Low complexity" evidence="1">
    <location>
        <begin position="495"/>
        <end position="517"/>
    </location>
</feature>
<dbReference type="InterPro" id="IPR029021">
    <property type="entry name" value="Prot-tyrosine_phosphatase-like"/>
</dbReference>
<reference evidence="3" key="1">
    <citation type="journal article" date="2017" name="Cell">
        <title>Insights into land plant evolution garnered from the Marchantia polymorpha genome.</title>
        <authorList>
            <person name="Bowman J.L."/>
            <person name="Kohchi T."/>
            <person name="Yamato K.T."/>
            <person name="Jenkins J."/>
            <person name="Shu S."/>
            <person name="Ishizaki K."/>
            <person name="Yamaoka S."/>
            <person name="Nishihama R."/>
            <person name="Nakamura Y."/>
            <person name="Berger F."/>
            <person name="Adam C."/>
            <person name="Aki S.S."/>
            <person name="Althoff F."/>
            <person name="Araki T."/>
            <person name="Arteaga-Vazquez M.A."/>
            <person name="Balasubrmanian S."/>
            <person name="Barry K."/>
            <person name="Bauer D."/>
            <person name="Boehm C.R."/>
            <person name="Briginshaw L."/>
            <person name="Caballero-Perez J."/>
            <person name="Catarino B."/>
            <person name="Chen F."/>
            <person name="Chiyoda S."/>
            <person name="Chovatia M."/>
            <person name="Davies K.M."/>
            <person name="Delmans M."/>
            <person name="Demura T."/>
            <person name="Dierschke T."/>
            <person name="Dolan L."/>
            <person name="Dorantes-Acosta A.E."/>
            <person name="Eklund D.M."/>
            <person name="Florent S.N."/>
            <person name="Flores-Sandoval E."/>
            <person name="Fujiyama A."/>
            <person name="Fukuzawa H."/>
            <person name="Galik B."/>
            <person name="Grimanelli D."/>
            <person name="Grimwood J."/>
            <person name="Grossniklaus U."/>
            <person name="Hamada T."/>
            <person name="Haseloff J."/>
            <person name="Hetherington A.J."/>
            <person name="Higo A."/>
            <person name="Hirakawa Y."/>
            <person name="Hundley H.N."/>
            <person name="Ikeda Y."/>
            <person name="Inoue K."/>
            <person name="Inoue S.I."/>
            <person name="Ishida S."/>
            <person name="Jia Q."/>
            <person name="Kakita M."/>
            <person name="Kanazawa T."/>
            <person name="Kawai Y."/>
            <person name="Kawashima T."/>
            <person name="Kennedy M."/>
            <person name="Kinose K."/>
            <person name="Kinoshita T."/>
            <person name="Kohara Y."/>
            <person name="Koide E."/>
            <person name="Komatsu K."/>
            <person name="Kopischke S."/>
            <person name="Kubo M."/>
            <person name="Kyozuka J."/>
            <person name="Lagercrantz U."/>
            <person name="Lin S.S."/>
            <person name="Lindquist E."/>
            <person name="Lipzen A.M."/>
            <person name="Lu C.W."/>
            <person name="De Luna E."/>
            <person name="Martienssen R.A."/>
            <person name="Minamino N."/>
            <person name="Mizutani M."/>
            <person name="Mizutani M."/>
            <person name="Mochizuki N."/>
            <person name="Monte I."/>
            <person name="Mosher R."/>
            <person name="Nagasaki H."/>
            <person name="Nakagami H."/>
            <person name="Naramoto S."/>
            <person name="Nishitani K."/>
            <person name="Ohtani M."/>
            <person name="Okamoto T."/>
            <person name="Okumura M."/>
            <person name="Phillips J."/>
            <person name="Pollak B."/>
            <person name="Reinders A."/>
            <person name="Rovekamp M."/>
            <person name="Sano R."/>
            <person name="Sawa S."/>
            <person name="Schmid M.W."/>
            <person name="Shirakawa M."/>
            <person name="Solano R."/>
            <person name="Spunde A."/>
            <person name="Suetsugu N."/>
            <person name="Sugano S."/>
            <person name="Sugiyama A."/>
            <person name="Sun R."/>
            <person name="Suzuki Y."/>
            <person name="Takenaka M."/>
            <person name="Takezawa D."/>
            <person name="Tomogane H."/>
            <person name="Tsuzuki M."/>
            <person name="Ueda T."/>
            <person name="Umeda M."/>
            <person name="Ward J.M."/>
            <person name="Watanabe Y."/>
            <person name="Yazaki K."/>
            <person name="Yokoyama R."/>
            <person name="Yoshitake Y."/>
            <person name="Yotsui I."/>
            <person name="Zachgo S."/>
            <person name="Schmutz J."/>
        </authorList>
    </citation>
    <scope>NUCLEOTIDE SEQUENCE [LARGE SCALE GENOMIC DNA]</scope>
    <source>
        <strain evidence="3">Tak-1</strain>
    </source>
</reference>
<dbReference type="Proteomes" id="UP000244005">
    <property type="component" value="Unassembled WGS sequence"/>
</dbReference>
<dbReference type="PANTHER" id="PTHR23339">
    <property type="entry name" value="TYROSINE SPECIFIC PROTEIN PHOSPHATASE AND DUAL SPECIFICITY PROTEIN PHOSPHATASE"/>
    <property type="match status" value="1"/>
</dbReference>
<proteinExistence type="predicted"/>
<feature type="region of interest" description="Disordered" evidence="1">
    <location>
        <begin position="495"/>
        <end position="519"/>
    </location>
</feature>
<dbReference type="AlphaFoldDB" id="A0A2R6WYV2"/>
<protein>
    <submittedName>
        <fullName evidence="2">Uncharacterized protein</fullName>
    </submittedName>
</protein>
<dbReference type="InterPro" id="IPR050561">
    <property type="entry name" value="PTP"/>
</dbReference>
<evidence type="ECO:0000256" key="1">
    <source>
        <dbReference type="SAM" id="MobiDB-lite"/>
    </source>
</evidence>
<dbReference type="EMBL" id="KZ772719">
    <property type="protein sequence ID" value="PTQ39032.1"/>
    <property type="molecule type" value="Genomic_DNA"/>
</dbReference>
<dbReference type="Gene3D" id="3.90.190.10">
    <property type="entry name" value="Protein tyrosine phosphatase superfamily"/>
    <property type="match status" value="1"/>
</dbReference>
<name>A0A2R6WYV2_MARPO</name>
<feature type="compositionally biased region" description="Low complexity" evidence="1">
    <location>
        <begin position="560"/>
        <end position="571"/>
    </location>
</feature>
<keyword evidence="3" id="KW-1185">Reference proteome</keyword>
<accession>A0A2R6WYV2</accession>
<feature type="region of interest" description="Disordered" evidence="1">
    <location>
        <begin position="1"/>
        <end position="46"/>
    </location>
</feature>
<feature type="compositionally biased region" description="Pro residues" evidence="1">
    <location>
        <begin position="577"/>
        <end position="590"/>
    </location>
</feature>